<organism evidence="1">
    <name type="scientific">bioreactor metagenome</name>
    <dbReference type="NCBI Taxonomy" id="1076179"/>
    <lineage>
        <taxon>unclassified sequences</taxon>
        <taxon>metagenomes</taxon>
        <taxon>ecological metagenomes</taxon>
    </lineage>
</organism>
<gene>
    <name evidence="1" type="ORF">SDC9_172763</name>
</gene>
<dbReference type="EMBL" id="VSSQ01074506">
    <property type="protein sequence ID" value="MPN25354.1"/>
    <property type="molecule type" value="Genomic_DNA"/>
</dbReference>
<sequence>MHFNKHPVGHVIGWHIHEFHTVTDIGVVRLNNQVSIGIFTARSTYRINKCLVVGLLHRIILRSWFSIDILHVNFIGSGKQQMFIVIAELHRYLCPESSLLLVYLFLLSISRIGFKPATVPMDVQNSVHIIRYTIVNHLFDTSQPGGFDGIVRWIFNVTVPRTRYANGIETGSLHCFNQRLGGFLISPTGFTATSERHL</sequence>
<dbReference type="AlphaFoldDB" id="A0A645GN23"/>
<comment type="caution">
    <text evidence="1">The sequence shown here is derived from an EMBL/GenBank/DDBJ whole genome shotgun (WGS) entry which is preliminary data.</text>
</comment>
<evidence type="ECO:0000313" key="1">
    <source>
        <dbReference type="EMBL" id="MPN25354.1"/>
    </source>
</evidence>
<name>A0A645GN23_9ZZZZ</name>
<accession>A0A645GN23</accession>
<protein>
    <submittedName>
        <fullName evidence="1">Uncharacterized protein</fullName>
    </submittedName>
</protein>
<reference evidence="1" key="1">
    <citation type="submission" date="2019-08" db="EMBL/GenBank/DDBJ databases">
        <authorList>
            <person name="Kucharzyk K."/>
            <person name="Murdoch R.W."/>
            <person name="Higgins S."/>
            <person name="Loffler F."/>
        </authorList>
    </citation>
    <scope>NUCLEOTIDE SEQUENCE</scope>
</reference>
<proteinExistence type="predicted"/>